<protein>
    <submittedName>
        <fullName evidence="2">Acetyltransferase domain protein</fullName>
    </submittedName>
</protein>
<dbReference type="PROSITE" id="PS51186">
    <property type="entry name" value="GNAT"/>
    <property type="match status" value="1"/>
</dbReference>
<reference evidence="2 3" key="1">
    <citation type="journal article" date="2015" name="Genome Announc.">
        <title>Complete genome sequences for 35 biothreat assay-relevant bacillus species.</title>
        <authorList>
            <person name="Johnson S.L."/>
            <person name="Daligault H.E."/>
            <person name="Davenport K.W."/>
            <person name="Jaissle J."/>
            <person name="Frey K.G."/>
            <person name="Ladner J.T."/>
            <person name="Broomall S.M."/>
            <person name="Bishop-Lilly K.A."/>
            <person name="Bruce D.C."/>
            <person name="Gibbons H.S."/>
            <person name="Coyne S.R."/>
            <person name="Lo C.C."/>
            <person name="Meincke L."/>
            <person name="Munk A.C."/>
            <person name="Koroleva G.I."/>
            <person name="Rosenzweig C.N."/>
            <person name="Palacios G.F."/>
            <person name="Redden C.L."/>
            <person name="Minogue T.D."/>
            <person name="Chain P.S."/>
        </authorList>
    </citation>
    <scope>NUCLEOTIDE SEQUENCE [LARGE SCALE GENOMIC DNA]</scope>
    <source>
        <strain evidence="3">ATCC 14581 / DSM 32 / JCM 2506 / NBRC 15308 / NCIMB 9376 / NCTC 10342 / NRRL B-14308 / VKM B-512</strain>
    </source>
</reference>
<dbReference type="Gene3D" id="3.40.630.30">
    <property type="match status" value="1"/>
</dbReference>
<gene>
    <name evidence="2" type="ORF">BG04_266</name>
</gene>
<dbReference type="SUPFAM" id="SSF55729">
    <property type="entry name" value="Acyl-CoA N-acyltransferases (Nat)"/>
    <property type="match status" value="1"/>
</dbReference>
<dbReference type="InterPro" id="IPR000182">
    <property type="entry name" value="GNAT_dom"/>
</dbReference>
<dbReference type="InterPro" id="IPR050769">
    <property type="entry name" value="NAT_camello-type"/>
</dbReference>
<dbReference type="EMBL" id="CP009920">
    <property type="protein sequence ID" value="AJI21000.1"/>
    <property type="molecule type" value="Genomic_DNA"/>
</dbReference>
<name>A0A0B6A7W4_PRIM2</name>
<keyword evidence="1 2" id="KW-0808">Transferase</keyword>
<dbReference type="RefSeq" id="WP_034650309.1">
    <property type="nucleotide sequence ID" value="NZ_BCVB01000006.1"/>
</dbReference>
<dbReference type="Pfam" id="PF00583">
    <property type="entry name" value="Acetyltransf_1"/>
    <property type="match status" value="1"/>
</dbReference>
<dbReference type="PANTHER" id="PTHR13947">
    <property type="entry name" value="GNAT FAMILY N-ACETYLTRANSFERASE"/>
    <property type="match status" value="1"/>
</dbReference>
<evidence type="ECO:0000313" key="3">
    <source>
        <dbReference type="Proteomes" id="UP000031829"/>
    </source>
</evidence>
<dbReference type="Proteomes" id="UP000031829">
    <property type="component" value="Chromosome"/>
</dbReference>
<dbReference type="GO" id="GO:0008080">
    <property type="term" value="F:N-acetyltransferase activity"/>
    <property type="evidence" value="ECO:0007669"/>
    <property type="project" value="InterPro"/>
</dbReference>
<dbReference type="CDD" id="cd04301">
    <property type="entry name" value="NAT_SF"/>
    <property type="match status" value="1"/>
</dbReference>
<dbReference type="KEGG" id="bmeg:BG04_266"/>
<dbReference type="AlphaFoldDB" id="A0A0B6A7W4"/>
<proteinExistence type="predicted"/>
<dbReference type="PANTHER" id="PTHR13947:SF37">
    <property type="entry name" value="LD18367P"/>
    <property type="match status" value="1"/>
</dbReference>
<sequence length="163" mass="19180">MSESIIIQPYTSKYQQQVVDLILHIQQQEYQVPITEKDQPDLFEIESFYQQGNGNFWVAVCNERVVGSVALIDIGSRQVALRKMFVAKSYRGANFKTAHRLLHTAIAWAKQREVERIYLGTTLQYRAAHRFYEKNGFQHIEKEKLPENFPVMNVDKKFYTYKV</sequence>
<accession>A0A0B6A7W4</accession>
<dbReference type="HOGENOM" id="CLU_013985_11_7_9"/>
<evidence type="ECO:0000256" key="1">
    <source>
        <dbReference type="ARBA" id="ARBA00022679"/>
    </source>
</evidence>
<dbReference type="InterPro" id="IPR016181">
    <property type="entry name" value="Acyl_CoA_acyltransferase"/>
</dbReference>
<evidence type="ECO:0000313" key="2">
    <source>
        <dbReference type="EMBL" id="AJI21000.1"/>
    </source>
</evidence>
<organism evidence="2 3">
    <name type="scientific">Priestia megaterium (strain ATCC 14581 / DSM 32 / CCUG 1817 / JCM 2506 / NBRC 15308 / NCIMB 9376 / NCTC 10342 / NRRL B-14308 / VKM B-512 / Ford 19)</name>
    <name type="common">Bacillus megaterium</name>
    <dbReference type="NCBI Taxonomy" id="1348623"/>
    <lineage>
        <taxon>Bacteria</taxon>
        <taxon>Bacillati</taxon>
        <taxon>Bacillota</taxon>
        <taxon>Bacilli</taxon>
        <taxon>Bacillales</taxon>
        <taxon>Bacillaceae</taxon>
        <taxon>Priestia</taxon>
    </lineage>
</organism>
<dbReference type="GeneID" id="93643781"/>